<feature type="chain" id="PRO_5046248296" description="Cytochrome c-552/4 domain-containing protein" evidence="4">
    <location>
        <begin position="28"/>
        <end position="1410"/>
    </location>
</feature>
<feature type="region of interest" description="Disordered" evidence="2">
    <location>
        <begin position="157"/>
        <end position="177"/>
    </location>
</feature>
<evidence type="ECO:0000256" key="1">
    <source>
        <dbReference type="ARBA" id="ARBA00022729"/>
    </source>
</evidence>
<dbReference type="Gene3D" id="1.10.1130.10">
    <property type="entry name" value="Flavocytochrome C3, Chain A"/>
    <property type="match status" value="1"/>
</dbReference>
<keyword evidence="6" id="KW-1185">Reference proteome</keyword>
<feature type="region of interest" description="Disordered" evidence="2">
    <location>
        <begin position="669"/>
        <end position="701"/>
    </location>
</feature>
<reference evidence="5 6" key="1">
    <citation type="submission" date="2021-03" db="EMBL/GenBank/DDBJ databases">
        <title>Genomic and phenotypic characterization of Chloracidobacterium isolates provides evidence for multiple species.</title>
        <authorList>
            <person name="Saini M.K."/>
            <person name="Costas A.M.G."/>
            <person name="Tank M."/>
            <person name="Bryant D.A."/>
        </authorList>
    </citation>
    <scope>NUCLEOTIDE SEQUENCE [LARGE SCALE GENOMIC DNA]</scope>
    <source>
        <strain evidence="5 6">BV2-C</strain>
    </source>
</reference>
<dbReference type="InterPro" id="IPR011048">
    <property type="entry name" value="Haem_d1_sf"/>
</dbReference>
<evidence type="ECO:0000256" key="2">
    <source>
        <dbReference type="SAM" id="MobiDB-lite"/>
    </source>
</evidence>
<feature type="signal peptide" evidence="4">
    <location>
        <begin position="1"/>
        <end position="27"/>
    </location>
</feature>
<dbReference type="PANTHER" id="PTHR35038:SF10">
    <property type="entry name" value="HIGH-MOLECULAR-WEIGHT CYTOCHROME C"/>
    <property type="match status" value="1"/>
</dbReference>
<dbReference type="PANTHER" id="PTHR35038">
    <property type="entry name" value="DISSIMILATORY SULFITE REDUCTASE SIRA"/>
    <property type="match status" value="1"/>
</dbReference>
<accession>A0ABX8BF86</accession>
<dbReference type="InterPro" id="IPR013211">
    <property type="entry name" value="LVIVD"/>
</dbReference>
<feature type="transmembrane region" description="Helical" evidence="3">
    <location>
        <begin position="1387"/>
        <end position="1404"/>
    </location>
</feature>
<protein>
    <recommendedName>
        <fullName evidence="7">Cytochrome c-552/4 domain-containing protein</fullName>
    </recommendedName>
</protein>
<dbReference type="Pfam" id="PF08309">
    <property type="entry name" value="LVIVD"/>
    <property type="match status" value="4"/>
</dbReference>
<keyword evidence="3" id="KW-1133">Transmembrane helix</keyword>
<gene>
    <name evidence="5" type="ORF">J8C06_14120</name>
</gene>
<feature type="compositionally biased region" description="Basic and acidic residues" evidence="2">
    <location>
        <begin position="413"/>
        <end position="425"/>
    </location>
</feature>
<dbReference type="InterPro" id="IPR036280">
    <property type="entry name" value="Multihaem_cyt_sf"/>
</dbReference>
<dbReference type="Proteomes" id="UP000676506">
    <property type="component" value="Chromosome 2"/>
</dbReference>
<keyword evidence="1 4" id="KW-0732">Signal</keyword>
<evidence type="ECO:0000256" key="3">
    <source>
        <dbReference type="SAM" id="Phobius"/>
    </source>
</evidence>
<sequence length="1410" mass="155273">MATAFRLKALILCAAVGAAFVGFSVFPALKPVAGDDAVNDSSLQSVTTGAPVAAGGQADPPKPSPPVDPATARSRIYRAAKDKSEDDWKLQNANDSGCLSCHTGYEGGYKTAHIAPDGSPLNIGRNITCVYCHGGNGEITKPAGSDKGQTAYIKAQNEAHPQPTNPKLWKRKDGSAKSANPELSYTALLKENLDFVRFVNPGDLRVADITCGECHNKDARLDGQAFIVDKVKTSMMTHGAMLWGAALYNNGAYPYKDTRWGESYNEDGAPQAIMSIKPPTPAERKYRGIVPFITPLPRWEVTQPGNILRVFERGGRKQSEVGNPFPEADLAGLPEVKLSPRGYGTFLRTDPVFLGLQKTRLLDPLTSLMGTNDHPGDYRSSGCTACHTPYANDRSTVHSSPKFDYAHTNRGTTKTDDPTIPKDEPGHPVRHVLTNAMPTSQCMVCHMHPGTNMLTTYQGFMWWDNETDGRPMYPETPLKRSDEELENIARHNPEGSAQRGKWGDRAFLGEVWTEVNPKAQRTQFADFHGHGWIYRAVFKQDRKGRYLDENDQPVANVTSDALRDAVAYTSEGVEVNKPTTRNGVPVHLKDIHLEKGLHCVDCHFSQDGHGDRLIYGEPRASIEISCQDCHGSIYAYANPKSLTSGFAGGARKKSADDALVTGKFTARNKTEAEAPGGSNSLDGYKTRTVYDRDPSKRRPRGFRQASVLEIPTTGPYKGKVIQYSMVDPEKFWVVVQTKDSVTPGHEHYSEKSHYAKLLMKGDVWDPKAPPDESKDTQLAHSDQKMTCYACHSAWMTSCFGCHLPMVANRKRPMNHNEGGPETRNWTSYNFQVLRDDVFMLGIDGTATGNRIAPVRSSSAVIVGSQNANRLWLYSQQQTISSEGYSGQAMNTHVPHTVRARETKGCTDCHISKDNDNNAIMAQLLLLGTNYVNFLGRYVYVAEGHHGISAVVATERDEPQAVIGSTLHELAYPKQYKKHRAGGDKLHEHYHHHGHALSLQMRGEYLYVAEGEHGVHVYDIANIDNKDFSERITTAPVSPLGQRFYVKTKYATAIASPTTLGVDPTRQRFPENEEQPISLVYAYLYVSDREEGLVMINAATLLDGDPNNNFIKKDYTFNPNGLLNGAENLTVAGDHAYILCDRGLVIVNIANAAAPKVVSVVEGFKKPKGIAVQFRYAFVTDAVGMHVVDITLPEKARLVPGATVPLEDAHQIYVARTYAYVAGGKQGLVIIDVERPEQPTIDQVFTAGGVINDAHDVKVGMTNASAFAYIADGKNGLRVVQLTSPETMATNSGFSPRPEPRLIATHPTKGESLAVSKGLDRDRGVDESGHQLVVFGRRGARPFKLDEMRRLYLKPDGTVYTVSNEVPKGPTKGWYAEAREAQPTSASWWPLGWLALFAVITPFAIRWRRRR</sequence>
<evidence type="ECO:0000313" key="5">
    <source>
        <dbReference type="EMBL" id="QUW04175.1"/>
    </source>
</evidence>
<organism evidence="5 6">
    <name type="scientific">Chloracidobacterium validum</name>
    <dbReference type="NCBI Taxonomy" id="2821543"/>
    <lineage>
        <taxon>Bacteria</taxon>
        <taxon>Pseudomonadati</taxon>
        <taxon>Acidobacteriota</taxon>
        <taxon>Terriglobia</taxon>
        <taxon>Terriglobales</taxon>
        <taxon>Acidobacteriaceae</taxon>
        <taxon>Chloracidobacterium</taxon>
    </lineage>
</organism>
<evidence type="ECO:0008006" key="7">
    <source>
        <dbReference type="Google" id="ProtNLM"/>
    </source>
</evidence>
<dbReference type="SUPFAM" id="SSF48695">
    <property type="entry name" value="Multiheme cytochromes"/>
    <property type="match status" value="3"/>
</dbReference>
<keyword evidence="3" id="KW-0472">Membrane</keyword>
<keyword evidence="3" id="KW-0812">Transmembrane</keyword>
<evidence type="ECO:0000313" key="6">
    <source>
        <dbReference type="Proteomes" id="UP000676506"/>
    </source>
</evidence>
<proteinExistence type="predicted"/>
<feature type="region of interest" description="Disordered" evidence="2">
    <location>
        <begin position="395"/>
        <end position="425"/>
    </location>
</feature>
<dbReference type="InterPro" id="IPR051829">
    <property type="entry name" value="Multiheme_Cytochr_ET"/>
</dbReference>
<name>A0ABX8BF86_9BACT</name>
<dbReference type="EMBL" id="CP072649">
    <property type="protein sequence ID" value="QUW04175.1"/>
    <property type="molecule type" value="Genomic_DNA"/>
</dbReference>
<feature type="region of interest" description="Disordered" evidence="2">
    <location>
        <begin position="48"/>
        <end position="70"/>
    </location>
</feature>
<dbReference type="SUPFAM" id="SSF51004">
    <property type="entry name" value="C-terminal (heme d1) domain of cytochrome cd1-nitrite reductase"/>
    <property type="match status" value="1"/>
</dbReference>
<feature type="compositionally biased region" description="Basic and acidic residues" evidence="2">
    <location>
        <begin position="684"/>
        <end position="696"/>
    </location>
</feature>
<evidence type="ECO:0000256" key="4">
    <source>
        <dbReference type="SAM" id="SignalP"/>
    </source>
</evidence>